<dbReference type="Pfam" id="PF01103">
    <property type="entry name" value="Omp85"/>
    <property type="match status" value="1"/>
</dbReference>
<gene>
    <name evidence="7" type="ORF">GCM10007103_10750</name>
</gene>
<keyword evidence="5" id="KW-0998">Cell outer membrane</keyword>
<dbReference type="InterPro" id="IPR039910">
    <property type="entry name" value="D15-like"/>
</dbReference>
<name>A0A918SBW4_9FLAO</name>
<protein>
    <submittedName>
        <fullName evidence="7">Membrane protein</fullName>
    </submittedName>
</protein>
<dbReference type="PANTHER" id="PTHR12815">
    <property type="entry name" value="SORTING AND ASSEMBLY MACHINERY SAMM50 PROTEIN FAMILY MEMBER"/>
    <property type="match status" value="1"/>
</dbReference>
<reference evidence="7" key="2">
    <citation type="submission" date="2020-09" db="EMBL/GenBank/DDBJ databases">
        <authorList>
            <person name="Sun Q."/>
            <person name="Kim S."/>
        </authorList>
    </citation>
    <scope>NUCLEOTIDE SEQUENCE</scope>
    <source>
        <strain evidence="7">KCTC 12719</strain>
    </source>
</reference>
<evidence type="ECO:0000313" key="8">
    <source>
        <dbReference type="Proteomes" id="UP000610456"/>
    </source>
</evidence>
<organism evidence="7 8">
    <name type="scientific">Salinimicrobium marinum</name>
    <dbReference type="NCBI Taxonomy" id="680283"/>
    <lineage>
        <taxon>Bacteria</taxon>
        <taxon>Pseudomonadati</taxon>
        <taxon>Bacteroidota</taxon>
        <taxon>Flavobacteriia</taxon>
        <taxon>Flavobacteriales</taxon>
        <taxon>Flavobacteriaceae</taxon>
        <taxon>Salinimicrobium</taxon>
    </lineage>
</organism>
<evidence type="ECO:0000256" key="2">
    <source>
        <dbReference type="ARBA" id="ARBA00022692"/>
    </source>
</evidence>
<evidence type="ECO:0000256" key="5">
    <source>
        <dbReference type="ARBA" id="ARBA00023237"/>
    </source>
</evidence>
<dbReference type="EMBL" id="BMXB01000002">
    <property type="protein sequence ID" value="GHA31054.1"/>
    <property type="molecule type" value="Genomic_DNA"/>
</dbReference>
<evidence type="ECO:0000256" key="1">
    <source>
        <dbReference type="ARBA" id="ARBA00004370"/>
    </source>
</evidence>
<evidence type="ECO:0000256" key="4">
    <source>
        <dbReference type="ARBA" id="ARBA00023136"/>
    </source>
</evidence>
<dbReference type="AlphaFoldDB" id="A0A918SBW4"/>
<reference evidence="7" key="1">
    <citation type="journal article" date="2014" name="Int. J. Syst. Evol. Microbiol.">
        <title>Complete genome sequence of Corynebacterium casei LMG S-19264T (=DSM 44701T), isolated from a smear-ripened cheese.</title>
        <authorList>
            <consortium name="US DOE Joint Genome Institute (JGI-PGF)"/>
            <person name="Walter F."/>
            <person name="Albersmeier A."/>
            <person name="Kalinowski J."/>
            <person name="Ruckert C."/>
        </authorList>
    </citation>
    <scope>NUCLEOTIDE SEQUENCE</scope>
    <source>
        <strain evidence="7">KCTC 12719</strain>
    </source>
</reference>
<keyword evidence="3" id="KW-0732">Signal</keyword>
<sequence length="757" mass="87291">MNGCSVKKYIPEDELLYTGAEVKIENEGEVEDVKNIKQQAEAVLRPEPNSKFLGMRPGLYFHYKAQQENPGFINKFFNKRIGEEPVYASDVELNEVEDIILNRMENKGFFYSRVSSAMNENEEKQIAEAVYTVNLPKPYLLENYEVEESDTIGVYQEIQNSISETVIEPGMRFDLTELKRERERIEADLMQKGYYNFNPQFLIFEADTNQYNNRKFDLYLRLKQEVPREAAIPYRVEKVNVYPNYVIDSDSIQRDTVRLEGKNYIQEEIFFRPDRLDPYILIEKGKLYSPEDSRYTSRRLTSIGAYKFVNIRYDEIDSLMTDTSGVLEANIFLSPLNKRSLRAELQAVTKSNDFAGPTLALTYANRNLFHGGEILNLTGKFGYEWQIASGDDRSLSSILVGAEADIIFPRMLFPFDINFDNDWFKYSIPKTKVGVGFNYLSRSELFRMYSITGSYGYLWRANRFITHELTPGSINYVSLGQKTEEFEEILRRNPYLRQSFNQQFIAGLLYSFTYNGMVDANRTHQFFVNANLDLAGQLVDLISGGGDEEPKKFLGLEYAQYAKLDTDIRYHWKVGSDHKIATRLFAGYGLPYGNSDIMPFSKQYFSGGPYSVRAFRIRSLGPGAYDPSNSESGINSYFDQAGNVRLEANVEYRFPIINVLKGAVFADAGNVWHTQDVEDLEEGQDYNEEYIEKGRFGSDFLKEFGAGVGFGLRVDIQNFIIRFDLAAPVRTPWLEEGNRWRFDYDDPVLNFGIGYPF</sequence>
<comment type="caution">
    <text evidence="7">The sequence shown here is derived from an EMBL/GenBank/DDBJ whole genome shotgun (WGS) entry which is preliminary data.</text>
</comment>
<dbReference type="GO" id="GO:0019867">
    <property type="term" value="C:outer membrane"/>
    <property type="evidence" value="ECO:0007669"/>
    <property type="project" value="InterPro"/>
</dbReference>
<dbReference type="Proteomes" id="UP000610456">
    <property type="component" value="Unassembled WGS sequence"/>
</dbReference>
<accession>A0A918SBW4</accession>
<evidence type="ECO:0000313" key="7">
    <source>
        <dbReference type="EMBL" id="GHA31054.1"/>
    </source>
</evidence>
<dbReference type="Gene3D" id="2.40.160.50">
    <property type="entry name" value="membrane protein fhac: a member of the omp85/tpsb transporter family"/>
    <property type="match status" value="1"/>
</dbReference>
<dbReference type="PANTHER" id="PTHR12815:SF47">
    <property type="entry name" value="TRANSLOCATION AND ASSEMBLY MODULE SUBUNIT TAMA"/>
    <property type="match status" value="1"/>
</dbReference>
<keyword evidence="8" id="KW-1185">Reference proteome</keyword>
<proteinExistence type="predicted"/>
<feature type="domain" description="Bacterial surface antigen (D15)" evidence="6">
    <location>
        <begin position="505"/>
        <end position="754"/>
    </location>
</feature>
<evidence type="ECO:0000256" key="3">
    <source>
        <dbReference type="ARBA" id="ARBA00022729"/>
    </source>
</evidence>
<keyword evidence="2" id="KW-0812">Transmembrane</keyword>
<evidence type="ECO:0000259" key="6">
    <source>
        <dbReference type="Pfam" id="PF01103"/>
    </source>
</evidence>
<dbReference type="InterPro" id="IPR000184">
    <property type="entry name" value="Bac_surfAg_D15"/>
</dbReference>
<comment type="subcellular location">
    <subcellularLocation>
        <location evidence="1">Membrane</location>
    </subcellularLocation>
</comment>
<keyword evidence="4" id="KW-0472">Membrane</keyword>